<reference evidence="3 4" key="1">
    <citation type="journal article" date="2010" name="J. Bacteriol.">
        <title>Biochemical characterization of a novel indole prenyltransferase from Streptomyces sp. SN-593.</title>
        <authorList>
            <person name="Takahashi S."/>
            <person name="Takagi H."/>
            <person name="Toyoda A."/>
            <person name="Uramoto M."/>
            <person name="Nogawa T."/>
            <person name="Ueki M."/>
            <person name="Sakaki Y."/>
            <person name="Osada H."/>
        </authorList>
    </citation>
    <scope>NUCLEOTIDE SEQUENCE [LARGE SCALE GENOMIC DNA]</scope>
    <source>
        <strain evidence="3 4">SN-593</strain>
    </source>
</reference>
<name>A0A7U3UZQ5_9ACTN</name>
<evidence type="ECO:0000313" key="3">
    <source>
        <dbReference type="EMBL" id="BBB01582.1"/>
    </source>
</evidence>
<dbReference type="AlphaFoldDB" id="A0A7U3UZQ5"/>
<dbReference type="InterPro" id="IPR003594">
    <property type="entry name" value="HATPase_dom"/>
</dbReference>
<keyword evidence="1" id="KW-0418">Kinase</keyword>
<dbReference type="GO" id="GO:0004674">
    <property type="term" value="F:protein serine/threonine kinase activity"/>
    <property type="evidence" value="ECO:0007669"/>
    <property type="project" value="UniProtKB-KW"/>
</dbReference>
<dbReference type="Proteomes" id="UP000595703">
    <property type="component" value="Chromosome"/>
</dbReference>
<dbReference type="Gene3D" id="3.30.565.10">
    <property type="entry name" value="Histidine kinase-like ATPase, C-terminal domain"/>
    <property type="match status" value="1"/>
</dbReference>
<dbReference type="PANTHER" id="PTHR35526">
    <property type="entry name" value="ANTI-SIGMA-F FACTOR RSBW-RELATED"/>
    <property type="match status" value="1"/>
</dbReference>
<keyword evidence="4" id="KW-1185">Reference proteome</keyword>
<reference evidence="3 4" key="4">
    <citation type="journal article" date="2020" name="Sci. Rep.">
        <title>beta-carboline chemical signals induce reveromycin production through a LuxR family regulator in Streptomyces sp. SN-593.</title>
        <authorList>
            <person name="Panthee S."/>
            <person name="Kito N."/>
            <person name="Hayashi T."/>
            <person name="Shimizu T."/>
            <person name="Ishikawa J."/>
            <person name="Hamamoto H."/>
            <person name="Osada H."/>
            <person name="Takahashi S."/>
        </authorList>
    </citation>
    <scope>NUCLEOTIDE SEQUENCE [LARGE SCALE GENOMIC DNA]</scope>
    <source>
        <strain evidence="3 4">SN-593</strain>
    </source>
</reference>
<keyword evidence="1" id="KW-0808">Transferase</keyword>
<evidence type="ECO:0000256" key="1">
    <source>
        <dbReference type="ARBA" id="ARBA00022527"/>
    </source>
</evidence>
<dbReference type="InterPro" id="IPR036890">
    <property type="entry name" value="HATPase_C_sf"/>
</dbReference>
<reference evidence="3 4" key="3">
    <citation type="journal article" date="2011" name="Nat. Chem. Biol.">
        <title>Reveromycin A biosynthesis uses RevG and RevJ for stereospecific spiroacetal formation.</title>
        <authorList>
            <person name="Takahashi S."/>
            <person name="Toyoda A."/>
            <person name="Sekiyama Y."/>
            <person name="Takagi H."/>
            <person name="Nogawa T."/>
            <person name="Uramoto M."/>
            <person name="Suzuki R."/>
            <person name="Koshino H."/>
            <person name="Kumano T."/>
            <person name="Panthee S."/>
            <person name="Dairi T."/>
            <person name="Ishikawa J."/>
            <person name="Ikeda H."/>
            <person name="Sakaki Y."/>
            <person name="Osada H."/>
        </authorList>
    </citation>
    <scope>NUCLEOTIDE SEQUENCE [LARGE SCALE GENOMIC DNA]</scope>
    <source>
        <strain evidence="3 4">SN-593</strain>
    </source>
</reference>
<reference evidence="3 4" key="2">
    <citation type="journal article" date="2011" name="J. Antibiot.">
        <title>Furaquinocins I and J: novel polyketide isoprenoid hybrid compounds from Streptomyces reveromyceticus SN-593.</title>
        <authorList>
            <person name="Panthee S."/>
            <person name="Takahashi S."/>
            <person name="Takagi H."/>
            <person name="Nogawa T."/>
            <person name="Oowada E."/>
            <person name="Uramoto M."/>
            <person name="Osada H."/>
        </authorList>
    </citation>
    <scope>NUCLEOTIDE SEQUENCE [LARGE SCALE GENOMIC DNA]</scope>
    <source>
        <strain evidence="3 4">SN-593</strain>
    </source>
</reference>
<dbReference type="InterPro" id="IPR050267">
    <property type="entry name" value="Anti-sigma-factor_SerPK"/>
</dbReference>
<dbReference type="RefSeq" id="WP_202237494.1">
    <property type="nucleotide sequence ID" value="NZ_AP018365.1"/>
</dbReference>
<sequence length="137" mass="14674">MTVTTVANPRGDPGYEATLPCVPQSARSARSLVSIVLSVWALDDLADDTTLVMDELVANAARHASGSRLRVSITRPADHLVRVAVTDHCPELPVLMRPDAQDERGRGLVLVTALAAAWGAVPLRRGKRVWAEVGPHP</sequence>
<protein>
    <submittedName>
        <fullName evidence="3">Putative regulatory protein</fullName>
    </submittedName>
</protein>
<proteinExistence type="predicted"/>
<dbReference type="EMBL" id="AP018365">
    <property type="protein sequence ID" value="BBB01582.1"/>
    <property type="molecule type" value="Genomic_DNA"/>
</dbReference>
<feature type="domain" description="Histidine kinase/HSP90-like ATPase" evidence="2">
    <location>
        <begin position="23"/>
        <end position="116"/>
    </location>
</feature>
<evidence type="ECO:0000313" key="4">
    <source>
        <dbReference type="Proteomes" id="UP000595703"/>
    </source>
</evidence>
<keyword evidence="1" id="KW-0723">Serine/threonine-protein kinase</keyword>
<dbReference type="KEGG" id="arev:RVR_9071"/>
<dbReference type="SUPFAM" id="SSF55874">
    <property type="entry name" value="ATPase domain of HSP90 chaperone/DNA topoisomerase II/histidine kinase"/>
    <property type="match status" value="1"/>
</dbReference>
<dbReference type="CDD" id="cd16936">
    <property type="entry name" value="HATPase_RsbW-like"/>
    <property type="match status" value="1"/>
</dbReference>
<organism evidence="3 4">
    <name type="scientific">Actinacidiphila reveromycinica</name>
    <dbReference type="NCBI Taxonomy" id="659352"/>
    <lineage>
        <taxon>Bacteria</taxon>
        <taxon>Bacillati</taxon>
        <taxon>Actinomycetota</taxon>
        <taxon>Actinomycetes</taxon>
        <taxon>Kitasatosporales</taxon>
        <taxon>Streptomycetaceae</taxon>
        <taxon>Actinacidiphila</taxon>
    </lineage>
</organism>
<dbReference type="PANTHER" id="PTHR35526:SF3">
    <property type="entry name" value="ANTI-SIGMA-F FACTOR RSBW"/>
    <property type="match status" value="1"/>
</dbReference>
<evidence type="ECO:0000259" key="2">
    <source>
        <dbReference type="Pfam" id="PF13581"/>
    </source>
</evidence>
<accession>A0A7U3UZQ5</accession>
<dbReference type="Pfam" id="PF13581">
    <property type="entry name" value="HATPase_c_2"/>
    <property type="match status" value="1"/>
</dbReference>
<gene>
    <name evidence="3" type="ORF">RVR_9071</name>
</gene>